<proteinExistence type="predicted"/>
<feature type="compositionally biased region" description="Polar residues" evidence="1">
    <location>
        <begin position="12"/>
        <end position="21"/>
    </location>
</feature>
<dbReference type="EMBL" id="FQ790282">
    <property type="protein sequence ID" value="CCD46633.1"/>
    <property type="molecule type" value="Genomic_DNA"/>
</dbReference>
<dbReference type="InParanoid" id="G2Y1U3"/>
<accession>G2Y1U3</accession>
<reference evidence="3" key="1">
    <citation type="journal article" date="2011" name="PLoS Genet.">
        <title>Genomic analysis of the necrotrophic fungal pathogens Sclerotinia sclerotiorum and Botrytis cinerea.</title>
        <authorList>
            <person name="Amselem J."/>
            <person name="Cuomo C.A."/>
            <person name="van Kan J.A."/>
            <person name="Viaud M."/>
            <person name="Benito E.P."/>
            <person name="Couloux A."/>
            <person name="Coutinho P.M."/>
            <person name="de Vries R.P."/>
            <person name="Dyer P.S."/>
            <person name="Fillinger S."/>
            <person name="Fournier E."/>
            <person name="Gout L."/>
            <person name="Hahn M."/>
            <person name="Kohn L."/>
            <person name="Lapalu N."/>
            <person name="Plummer K.M."/>
            <person name="Pradier J.M."/>
            <person name="Quevillon E."/>
            <person name="Sharon A."/>
            <person name="Simon A."/>
            <person name="ten Have A."/>
            <person name="Tudzynski B."/>
            <person name="Tudzynski P."/>
            <person name="Wincker P."/>
            <person name="Andrew M."/>
            <person name="Anthouard V."/>
            <person name="Beever R.E."/>
            <person name="Beffa R."/>
            <person name="Benoit I."/>
            <person name="Bouzid O."/>
            <person name="Brault B."/>
            <person name="Chen Z."/>
            <person name="Choquer M."/>
            <person name="Collemare J."/>
            <person name="Cotton P."/>
            <person name="Danchin E.G."/>
            <person name="Da Silva C."/>
            <person name="Gautier A."/>
            <person name="Giraud C."/>
            <person name="Giraud T."/>
            <person name="Gonzalez C."/>
            <person name="Grossetete S."/>
            <person name="Guldener U."/>
            <person name="Henrissat B."/>
            <person name="Howlett B.J."/>
            <person name="Kodira C."/>
            <person name="Kretschmer M."/>
            <person name="Lappartient A."/>
            <person name="Leroch M."/>
            <person name="Levis C."/>
            <person name="Mauceli E."/>
            <person name="Neuveglise C."/>
            <person name="Oeser B."/>
            <person name="Pearson M."/>
            <person name="Poulain J."/>
            <person name="Poussereau N."/>
            <person name="Quesneville H."/>
            <person name="Rascle C."/>
            <person name="Schumacher J."/>
            <person name="Segurens B."/>
            <person name="Sexton A."/>
            <person name="Silva E."/>
            <person name="Sirven C."/>
            <person name="Soanes D.M."/>
            <person name="Talbot N.J."/>
            <person name="Templeton M."/>
            <person name="Yandava C."/>
            <person name="Yarden O."/>
            <person name="Zeng Q."/>
            <person name="Rollins J.A."/>
            <person name="Lebrun M.H."/>
            <person name="Dickman M."/>
        </authorList>
    </citation>
    <scope>NUCLEOTIDE SEQUENCE [LARGE SCALE GENOMIC DNA]</scope>
    <source>
        <strain evidence="3">T4</strain>
    </source>
</reference>
<name>G2Y1U3_BOTF4</name>
<feature type="region of interest" description="Disordered" evidence="1">
    <location>
        <begin position="1"/>
        <end position="21"/>
    </location>
</feature>
<protein>
    <submittedName>
        <fullName evidence="2">Uncharacterized protein</fullName>
    </submittedName>
</protein>
<sequence>MPTPSSDDRQTVWANQATPANESEWNGQADLRLLRVDALNPNRRPVCYFSVGLQCVAAEISNIKSVGFNMSQSAIQ</sequence>
<dbReference type="Proteomes" id="UP000008177">
    <property type="component" value="Unplaced contigs"/>
</dbReference>
<dbReference type="HOGENOM" id="CLU_2654199_0_0_1"/>
<organism evidence="2 3">
    <name type="scientific">Botryotinia fuckeliana (strain T4)</name>
    <name type="common">Noble rot fungus</name>
    <name type="synonym">Botrytis cinerea</name>
    <dbReference type="NCBI Taxonomy" id="999810"/>
    <lineage>
        <taxon>Eukaryota</taxon>
        <taxon>Fungi</taxon>
        <taxon>Dikarya</taxon>
        <taxon>Ascomycota</taxon>
        <taxon>Pezizomycotina</taxon>
        <taxon>Leotiomycetes</taxon>
        <taxon>Helotiales</taxon>
        <taxon>Sclerotiniaceae</taxon>
        <taxon>Botrytis</taxon>
    </lineage>
</organism>
<evidence type="ECO:0000313" key="3">
    <source>
        <dbReference type="Proteomes" id="UP000008177"/>
    </source>
</evidence>
<evidence type="ECO:0000256" key="1">
    <source>
        <dbReference type="SAM" id="MobiDB-lite"/>
    </source>
</evidence>
<gene>
    <name evidence="2" type="ORF">BofuT4_uP042440.1</name>
</gene>
<feature type="compositionally biased region" description="Basic and acidic residues" evidence="1">
    <location>
        <begin position="1"/>
        <end position="10"/>
    </location>
</feature>
<evidence type="ECO:0000313" key="2">
    <source>
        <dbReference type="EMBL" id="CCD46633.1"/>
    </source>
</evidence>
<dbReference type="AlphaFoldDB" id="G2Y1U3"/>